<evidence type="ECO:0000313" key="2">
    <source>
        <dbReference type="Proteomes" id="UP001589568"/>
    </source>
</evidence>
<dbReference type="EMBL" id="JBHMCF010000012">
    <property type="protein sequence ID" value="MFB9471181.1"/>
    <property type="molecule type" value="Genomic_DNA"/>
</dbReference>
<dbReference type="Proteomes" id="UP001589568">
    <property type="component" value="Unassembled WGS sequence"/>
</dbReference>
<dbReference type="InterPro" id="IPR012349">
    <property type="entry name" value="Split_barrel_FMN-bd"/>
</dbReference>
<protein>
    <submittedName>
        <fullName evidence="1">Uncharacterized protein</fullName>
    </submittedName>
</protein>
<comment type="caution">
    <text evidence="1">The sequence shown here is derived from an EMBL/GenBank/DDBJ whole genome shotgun (WGS) entry which is preliminary data.</text>
</comment>
<dbReference type="RefSeq" id="WP_345389845.1">
    <property type="nucleotide sequence ID" value="NZ_BAAAXS010000001.1"/>
</dbReference>
<gene>
    <name evidence="1" type="ORF">ACFFR3_16790</name>
</gene>
<proteinExistence type="predicted"/>
<reference evidence="1 2" key="1">
    <citation type="submission" date="2024-09" db="EMBL/GenBank/DDBJ databases">
        <authorList>
            <person name="Sun Q."/>
            <person name="Mori K."/>
        </authorList>
    </citation>
    <scope>NUCLEOTIDE SEQUENCE [LARGE SCALE GENOMIC DNA]</scope>
    <source>
        <strain evidence="1 2">JCM 3324</strain>
    </source>
</reference>
<accession>A0ABV5NMH2</accession>
<dbReference type="Gene3D" id="2.30.110.10">
    <property type="entry name" value="Electron Transport, Fmn-binding Protein, Chain A"/>
    <property type="match status" value="1"/>
</dbReference>
<keyword evidence="2" id="KW-1185">Reference proteome</keyword>
<name>A0ABV5NMH2_9ACTN</name>
<sequence length="136" mass="14708">MSEQPVSTVPAAAVEEGAKKSGILWLALDRPRLAWHAWHDGAVYLVSGGAEQQLPGLESLDRVRVTLRSKDNGARLAEFEATVEAVDQTAADDAAADAAADAVAVLAKERLNARDTEHLAERWARESTVWRLTPLL</sequence>
<evidence type="ECO:0000313" key="1">
    <source>
        <dbReference type="EMBL" id="MFB9471181.1"/>
    </source>
</evidence>
<organism evidence="1 2">
    <name type="scientific">Nonomuraea salmonea</name>
    <dbReference type="NCBI Taxonomy" id="46181"/>
    <lineage>
        <taxon>Bacteria</taxon>
        <taxon>Bacillati</taxon>
        <taxon>Actinomycetota</taxon>
        <taxon>Actinomycetes</taxon>
        <taxon>Streptosporangiales</taxon>
        <taxon>Streptosporangiaceae</taxon>
        <taxon>Nonomuraea</taxon>
    </lineage>
</organism>